<dbReference type="Proteomes" id="UP000605846">
    <property type="component" value="Unassembled WGS sequence"/>
</dbReference>
<dbReference type="PANTHER" id="PTHR28051">
    <property type="entry name" value="PROTEIN MTL1-RELATED"/>
    <property type="match status" value="1"/>
</dbReference>
<dbReference type="PANTHER" id="PTHR28051:SF1">
    <property type="entry name" value="PROTEIN MTL1-RELATED"/>
    <property type="match status" value="1"/>
</dbReference>
<dbReference type="EMBL" id="JABAYA010000052">
    <property type="protein sequence ID" value="KAF7727625.1"/>
    <property type="molecule type" value="Genomic_DNA"/>
</dbReference>
<dbReference type="AlphaFoldDB" id="A0A8H7BU43"/>
<dbReference type="InterPro" id="IPR052292">
    <property type="entry name" value="Glucose_repression_reg"/>
</dbReference>
<dbReference type="GO" id="GO:0005773">
    <property type="term" value="C:vacuole"/>
    <property type="evidence" value="ECO:0007669"/>
    <property type="project" value="GOC"/>
</dbReference>
<gene>
    <name evidence="1" type="ORF">EC973_007283</name>
</gene>
<dbReference type="GO" id="GO:0007039">
    <property type="term" value="P:protein catabolic process in the vacuole"/>
    <property type="evidence" value="ECO:0007669"/>
    <property type="project" value="TreeGrafter"/>
</dbReference>
<reference evidence="1" key="1">
    <citation type="submission" date="2020-01" db="EMBL/GenBank/DDBJ databases">
        <title>Genome Sequencing of Three Apophysomyces-Like Fungal Strains Confirms a Novel Fungal Genus in the Mucoromycota with divergent Burkholderia-like Endosymbiotic Bacteria.</title>
        <authorList>
            <person name="Stajich J.E."/>
            <person name="Macias A.M."/>
            <person name="Carter-House D."/>
            <person name="Lovett B."/>
            <person name="Kasson L.R."/>
            <person name="Berry K."/>
            <person name="Grigoriev I."/>
            <person name="Chang Y."/>
            <person name="Spatafora J."/>
            <person name="Kasson M.T."/>
        </authorList>
    </citation>
    <scope>NUCLEOTIDE SEQUENCE</scope>
    <source>
        <strain evidence="1">NRRL A-21654</strain>
    </source>
</reference>
<organism evidence="1 2">
    <name type="scientific">Apophysomyces ossiformis</name>
    <dbReference type="NCBI Taxonomy" id="679940"/>
    <lineage>
        <taxon>Eukaryota</taxon>
        <taxon>Fungi</taxon>
        <taxon>Fungi incertae sedis</taxon>
        <taxon>Mucoromycota</taxon>
        <taxon>Mucoromycotina</taxon>
        <taxon>Mucoromycetes</taxon>
        <taxon>Mucorales</taxon>
        <taxon>Mucorineae</taxon>
        <taxon>Mucoraceae</taxon>
        <taxon>Apophysomyces</taxon>
    </lineage>
</organism>
<evidence type="ECO:0000313" key="2">
    <source>
        <dbReference type="Proteomes" id="UP000605846"/>
    </source>
</evidence>
<comment type="caution">
    <text evidence="1">The sequence shown here is derived from an EMBL/GenBank/DDBJ whole genome shotgun (WGS) entry which is preliminary data.</text>
</comment>
<evidence type="ECO:0000313" key="1">
    <source>
        <dbReference type="EMBL" id="KAF7727625.1"/>
    </source>
</evidence>
<keyword evidence="2" id="KW-1185">Reference proteome</keyword>
<protein>
    <submittedName>
        <fullName evidence="1">Uncharacterized protein</fullName>
    </submittedName>
</protein>
<proteinExistence type="predicted"/>
<dbReference type="GO" id="GO:0042149">
    <property type="term" value="P:cellular response to glucose starvation"/>
    <property type="evidence" value="ECO:0007669"/>
    <property type="project" value="TreeGrafter"/>
</dbReference>
<dbReference type="OrthoDB" id="5563539at2759"/>
<name>A0A8H7BU43_9FUNG</name>
<sequence length="333" mass="38651">MKACICVDYLSYDWKANELIEAYHEIRKQMKKNRARLSSSSNLDIKQQRKLRLERNNLMRYENTIWRQMARACTDRLSNQNQMIHPSSVNWQKESDITWLYGPLYKTELDAQTVSPPSSPPELKSVLRKTTVSRQWQLHQLRQELMLSTSLNEAWGSFERPLYRPWSKCVSDPGTASSHGVRFNPEVVQFNYYPESPVQESISLGNNELGSWLEDAYDEELEDETLWALLVDVSQFIKKSSRTYLDRVVQRLEPNQARSKDTLQLQIGNTLDVLTVLMATVRTVASLTATWLMYQSLAPIFWTYNRTFRGRTGKAQLPIKDRIPSDKATTAVC</sequence>
<accession>A0A8H7BU43</accession>